<gene>
    <name evidence="16" type="primary">LOC127565271</name>
</gene>
<keyword evidence="2" id="KW-0012">Acyltransferase</keyword>
<sequence length="217" mass="24499">MACASADGIVIRDMKVEDYEEVRKLLFDSFYTAEPLSLCLQKKQQIGHLKKHDDHLITMIEEGNCFVAIDERNSNCIVGIILSCNQEPSDVEENRQRAKNSGQITKFLSAIETEANIFERYKVTKALYLFIVCVSSHMRGNGLGTRLTNVLIERARGKGFSLLIADCTSFYAARQMEALGMECAYSFAYADYKDEQGEVVFQPPAPHTHVNVMVKRL</sequence>
<evidence type="ECO:0000256" key="10">
    <source>
        <dbReference type="ARBA" id="ARBA00051823"/>
    </source>
</evidence>
<comment type="catalytic activity">
    <reaction evidence="7">
        <text>serotonin + octadecanoyl-CoA = N-octadecanoyl-serotonin + CoA + H(+)</text>
        <dbReference type="Rhea" id="RHEA:51400"/>
        <dbReference type="ChEBI" id="CHEBI:15378"/>
        <dbReference type="ChEBI" id="CHEBI:57287"/>
        <dbReference type="ChEBI" id="CHEBI:57394"/>
        <dbReference type="ChEBI" id="CHEBI:134065"/>
        <dbReference type="ChEBI" id="CHEBI:350546"/>
    </reaction>
    <physiologicalReaction direction="left-to-right" evidence="7">
        <dbReference type="Rhea" id="RHEA:51401"/>
    </physiologicalReaction>
</comment>
<organism evidence="15 16">
    <name type="scientific">Drosophila albomicans</name>
    <name type="common">Fruit fly</name>
    <dbReference type="NCBI Taxonomy" id="7291"/>
    <lineage>
        <taxon>Eukaryota</taxon>
        <taxon>Metazoa</taxon>
        <taxon>Ecdysozoa</taxon>
        <taxon>Arthropoda</taxon>
        <taxon>Hexapoda</taxon>
        <taxon>Insecta</taxon>
        <taxon>Pterygota</taxon>
        <taxon>Neoptera</taxon>
        <taxon>Endopterygota</taxon>
        <taxon>Diptera</taxon>
        <taxon>Brachycera</taxon>
        <taxon>Muscomorpha</taxon>
        <taxon>Ephydroidea</taxon>
        <taxon>Drosophilidae</taxon>
        <taxon>Drosophila</taxon>
    </lineage>
</organism>
<evidence type="ECO:0000256" key="8">
    <source>
        <dbReference type="ARBA" id="ARBA00051284"/>
    </source>
</evidence>
<evidence type="ECO:0000256" key="1">
    <source>
        <dbReference type="ARBA" id="ARBA00022679"/>
    </source>
</evidence>
<evidence type="ECO:0000256" key="13">
    <source>
        <dbReference type="ARBA" id="ARBA00052491"/>
    </source>
</evidence>
<evidence type="ECO:0000259" key="14">
    <source>
        <dbReference type="PROSITE" id="PS51186"/>
    </source>
</evidence>
<comment type="catalytic activity">
    <reaction evidence="8">
        <text>serotonin + (5Z,8Z,11Z,14Z)-eicosatetraenoyl-CoA = N-[(5Z,8Z,11Z,14Z)-eicosatetraenoyl]-serotonin + CoA + H(+)</text>
        <dbReference type="Rhea" id="RHEA:51396"/>
        <dbReference type="ChEBI" id="CHEBI:15378"/>
        <dbReference type="ChEBI" id="CHEBI:57287"/>
        <dbReference type="ChEBI" id="CHEBI:57368"/>
        <dbReference type="ChEBI" id="CHEBI:132255"/>
        <dbReference type="ChEBI" id="CHEBI:350546"/>
    </reaction>
    <physiologicalReaction direction="left-to-right" evidence="8">
        <dbReference type="Rhea" id="RHEA:51397"/>
    </physiologicalReaction>
</comment>
<dbReference type="GO" id="GO:0004059">
    <property type="term" value="F:aralkylamine N-acetyltransferase activity"/>
    <property type="evidence" value="ECO:0007669"/>
    <property type="project" value="UniProtKB-EC"/>
</dbReference>
<comment type="catalytic activity">
    <reaction evidence="11">
        <text>serotonin + hexadecanoyl-CoA = N-hexadecanoyl-serotonin + CoA + H(+)</text>
        <dbReference type="Rhea" id="RHEA:51384"/>
        <dbReference type="ChEBI" id="CHEBI:15378"/>
        <dbReference type="ChEBI" id="CHEBI:57287"/>
        <dbReference type="ChEBI" id="CHEBI:57379"/>
        <dbReference type="ChEBI" id="CHEBI:134059"/>
        <dbReference type="ChEBI" id="CHEBI:350546"/>
    </reaction>
    <physiologicalReaction direction="left-to-right" evidence="11">
        <dbReference type="Rhea" id="RHEA:51385"/>
    </physiologicalReaction>
</comment>
<dbReference type="SUPFAM" id="SSF55729">
    <property type="entry name" value="Acyl-CoA N-acyltransferases (Nat)"/>
    <property type="match status" value="1"/>
</dbReference>
<dbReference type="PANTHER" id="PTHR20905">
    <property type="entry name" value="N-ACETYLTRANSFERASE-RELATED"/>
    <property type="match status" value="1"/>
</dbReference>
<dbReference type="CDD" id="cd04301">
    <property type="entry name" value="NAT_SF"/>
    <property type="match status" value="1"/>
</dbReference>
<dbReference type="GeneID" id="127565271"/>
<evidence type="ECO:0000256" key="4">
    <source>
        <dbReference type="ARBA" id="ARBA00038182"/>
    </source>
</evidence>
<comment type="catalytic activity">
    <reaction evidence="10">
        <text>serotonin + (9Z)-octadecenoyl-CoA = N-(9Z-octadecenoyl)-serotonin + CoA + H(+)</text>
        <dbReference type="Rhea" id="RHEA:51392"/>
        <dbReference type="ChEBI" id="CHEBI:15378"/>
        <dbReference type="ChEBI" id="CHEBI:57287"/>
        <dbReference type="ChEBI" id="CHEBI:57387"/>
        <dbReference type="ChEBI" id="CHEBI:134064"/>
        <dbReference type="ChEBI" id="CHEBI:350546"/>
    </reaction>
    <physiologicalReaction direction="left-to-right" evidence="10">
        <dbReference type="Rhea" id="RHEA:51393"/>
    </physiologicalReaction>
</comment>
<dbReference type="InterPro" id="IPR016181">
    <property type="entry name" value="Acyl_CoA_acyltransferase"/>
</dbReference>
<comment type="catalytic activity">
    <reaction evidence="9">
        <text>dopamine + acetyl-CoA = N-acetyldopamine + CoA + H(+)</text>
        <dbReference type="Rhea" id="RHEA:51388"/>
        <dbReference type="ChEBI" id="CHEBI:15378"/>
        <dbReference type="ChEBI" id="CHEBI:57287"/>
        <dbReference type="ChEBI" id="CHEBI:57288"/>
        <dbReference type="ChEBI" id="CHEBI:59905"/>
        <dbReference type="ChEBI" id="CHEBI:125678"/>
    </reaction>
    <physiologicalReaction direction="left-to-right" evidence="9">
        <dbReference type="Rhea" id="RHEA:51389"/>
    </physiologicalReaction>
</comment>
<evidence type="ECO:0000256" key="6">
    <source>
        <dbReference type="ARBA" id="ARBA00050189"/>
    </source>
</evidence>
<comment type="similarity">
    <text evidence="4">Belongs to the acetyltransferase family. AANAT subfamily.</text>
</comment>
<evidence type="ECO:0000313" key="15">
    <source>
        <dbReference type="Proteomes" id="UP000515160"/>
    </source>
</evidence>
<reference evidence="16" key="1">
    <citation type="submission" date="2025-08" db="UniProtKB">
        <authorList>
            <consortium name="RefSeq"/>
        </authorList>
    </citation>
    <scope>IDENTIFICATION</scope>
    <source>
        <strain evidence="16">15112-1751.03</strain>
        <tissue evidence="16">Whole Adult</tissue>
    </source>
</reference>
<evidence type="ECO:0000313" key="16">
    <source>
        <dbReference type="RefSeq" id="XP_051859002.1"/>
    </source>
</evidence>
<comment type="catalytic activity">
    <reaction evidence="13">
        <text>serotonin + acetyl-CoA = N-acetylserotonin + CoA + H(+)</text>
        <dbReference type="Rhea" id="RHEA:25217"/>
        <dbReference type="ChEBI" id="CHEBI:15378"/>
        <dbReference type="ChEBI" id="CHEBI:17697"/>
        <dbReference type="ChEBI" id="CHEBI:57287"/>
        <dbReference type="ChEBI" id="CHEBI:57288"/>
        <dbReference type="ChEBI" id="CHEBI:350546"/>
        <dbReference type="EC" id="2.3.1.87"/>
    </reaction>
    <physiologicalReaction direction="left-to-right" evidence="13">
        <dbReference type="Rhea" id="RHEA:25218"/>
    </physiologicalReaction>
</comment>
<proteinExistence type="inferred from homology"/>
<comment type="pathway">
    <text evidence="3">Aromatic compound metabolism; melatonin biosynthesis; melatonin from serotonin: step 1/2.</text>
</comment>
<evidence type="ECO:0000256" key="9">
    <source>
        <dbReference type="ARBA" id="ARBA00051711"/>
    </source>
</evidence>
<comment type="catalytic activity">
    <reaction evidence="6">
        <text>dopamine + (9Z)-octadecenoyl-CoA = N-(9Z-octadecanoyl)-dopamine + CoA + H(+)</text>
        <dbReference type="Rhea" id="RHEA:51380"/>
        <dbReference type="ChEBI" id="CHEBI:15378"/>
        <dbReference type="ChEBI" id="CHEBI:31883"/>
        <dbReference type="ChEBI" id="CHEBI:57287"/>
        <dbReference type="ChEBI" id="CHEBI:57387"/>
        <dbReference type="ChEBI" id="CHEBI:59905"/>
    </reaction>
    <physiologicalReaction direction="left-to-right" evidence="6">
        <dbReference type="Rhea" id="RHEA:51381"/>
    </physiologicalReaction>
</comment>
<evidence type="ECO:0000256" key="11">
    <source>
        <dbReference type="ARBA" id="ARBA00052178"/>
    </source>
</evidence>
<evidence type="ECO:0000256" key="2">
    <source>
        <dbReference type="ARBA" id="ARBA00023315"/>
    </source>
</evidence>
<name>A0A9C6WGS4_DROAB</name>
<dbReference type="OrthoDB" id="8113373at2759"/>
<evidence type="ECO:0000256" key="5">
    <source>
        <dbReference type="ARBA" id="ARBA00039114"/>
    </source>
</evidence>
<dbReference type="Pfam" id="PF00583">
    <property type="entry name" value="Acetyltransf_1"/>
    <property type="match status" value="1"/>
</dbReference>
<dbReference type="PANTHER" id="PTHR20905:SF1">
    <property type="entry name" value="AT07410P-RELATED"/>
    <property type="match status" value="1"/>
</dbReference>
<dbReference type="AlphaFoldDB" id="A0A9C6WGS4"/>
<protein>
    <recommendedName>
        <fullName evidence="5">aralkylamine N-acetyltransferase</fullName>
        <ecNumber evidence="5">2.3.1.87</ecNumber>
    </recommendedName>
</protein>
<evidence type="ECO:0000256" key="3">
    <source>
        <dbReference type="ARBA" id="ARBA00037926"/>
    </source>
</evidence>
<dbReference type="EC" id="2.3.1.87" evidence="5"/>
<dbReference type="FunFam" id="3.40.630.30:FF:000046">
    <property type="entry name" value="Dopamine N-acetyltransferase"/>
    <property type="match status" value="1"/>
</dbReference>
<keyword evidence="15" id="KW-1185">Reference proteome</keyword>
<dbReference type="Gene3D" id="3.40.630.30">
    <property type="match status" value="1"/>
</dbReference>
<evidence type="ECO:0000256" key="7">
    <source>
        <dbReference type="ARBA" id="ARBA00050849"/>
    </source>
</evidence>
<dbReference type="Proteomes" id="UP000515160">
    <property type="component" value="Chromosome 2L"/>
</dbReference>
<dbReference type="InterPro" id="IPR000182">
    <property type="entry name" value="GNAT_dom"/>
</dbReference>
<dbReference type="RefSeq" id="XP_051859002.1">
    <property type="nucleotide sequence ID" value="XM_052003042.1"/>
</dbReference>
<keyword evidence="1" id="KW-0808">Transferase</keyword>
<comment type="catalytic activity">
    <reaction evidence="12">
        <text>dopamine + hexadecanoyl-CoA = N-hexadecanoyl-dopamine + CoA + H(+)</text>
        <dbReference type="Rhea" id="RHEA:51376"/>
        <dbReference type="ChEBI" id="CHEBI:15378"/>
        <dbReference type="ChEBI" id="CHEBI:57287"/>
        <dbReference type="ChEBI" id="CHEBI:57379"/>
        <dbReference type="ChEBI" id="CHEBI:59905"/>
        <dbReference type="ChEBI" id="CHEBI:134058"/>
    </reaction>
    <physiologicalReaction direction="left-to-right" evidence="12">
        <dbReference type="Rhea" id="RHEA:51377"/>
    </physiologicalReaction>
</comment>
<feature type="domain" description="N-acetyltransferase" evidence="14">
    <location>
        <begin position="9"/>
        <end position="206"/>
    </location>
</feature>
<accession>A0A9C6WGS4</accession>
<evidence type="ECO:0000256" key="12">
    <source>
        <dbReference type="ARBA" id="ARBA00052335"/>
    </source>
</evidence>
<dbReference type="PROSITE" id="PS51186">
    <property type="entry name" value="GNAT"/>
    <property type="match status" value="1"/>
</dbReference>